<evidence type="ECO:0000313" key="2">
    <source>
        <dbReference type="Proteomes" id="UP001274830"/>
    </source>
</evidence>
<keyword evidence="2" id="KW-1185">Reference proteome</keyword>
<name>A0AAE0WJU4_9PEZI</name>
<gene>
    <name evidence="1" type="ORF">LTR78_007145</name>
</gene>
<dbReference type="AlphaFoldDB" id="A0AAE0WJU4"/>
<evidence type="ECO:0008006" key="3">
    <source>
        <dbReference type="Google" id="ProtNLM"/>
    </source>
</evidence>
<reference evidence="1" key="1">
    <citation type="submission" date="2023-07" db="EMBL/GenBank/DDBJ databases">
        <title>Black Yeasts Isolated from many extreme environments.</title>
        <authorList>
            <person name="Coleine C."/>
            <person name="Stajich J.E."/>
            <person name="Selbmann L."/>
        </authorList>
    </citation>
    <scope>NUCLEOTIDE SEQUENCE</scope>
    <source>
        <strain evidence="1">CCFEE 5485</strain>
    </source>
</reference>
<dbReference type="Proteomes" id="UP001274830">
    <property type="component" value="Unassembled WGS sequence"/>
</dbReference>
<accession>A0AAE0WJU4</accession>
<proteinExistence type="predicted"/>
<protein>
    <recommendedName>
        <fullName evidence="3">F-box domain-containing protein</fullName>
    </recommendedName>
</protein>
<sequence length="511" mass="57810">MSARSLLTALPEELIVTISACIYVGDLLNFALTCKTTHRCAKEHLAVNATYAREWIVRHDRLPLTAPDLLRLATKHVDQIWHLRSLDFWTARARWDDWKTDEYDDPSGQDDPDWPDPAQDCTDLDTSYFTEAEMNILKALLRDQLRLRDEEADLWTSRILDGNDEPLKCLLMANAPRLDRVNFIAIDMARSDDELAEHPLTVLTLACSRIKAAPHPAWPLGLQNLRQVSICTGSDLRHPHDAYYMQPRDVAPLFALPNIRVLNLQLLGYMDEEAFDLESCSSTVEDLAFTCCEISMQAFEKFVRAAKRLRRLGNDDLAYSAREVIDLVAESHAGSIEELVVRPRPTFHDFVRHQGKFTKLKLLDSLDISDSGPRQDTTSNIAGGPTKFATYLPRTLEKLQLYGNRVSGVMPSTLCADLLRAVAELAEDERFACLTKVCMYDTLPGPEGEHDLDLSDWDDAAYQRICKRRIDIHHVRGSGNFMTYEEHAQLHHDFSTGTLLPIESHPGPASS</sequence>
<dbReference type="EMBL" id="JAUTXT010000028">
    <property type="protein sequence ID" value="KAK3673034.1"/>
    <property type="molecule type" value="Genomic_DNA"/>
</dbReference>
<evidence type="ECO:0000313" key="1">
    <source>
        <dbReference type="EMBL" id="KAK3673034.1"/>
    </source>
</evidence>
<comment type="caution">
    <text evidence="1">The sequence shown here is derived from an EMBL/GenBank/DDBJ whole genome shotgun (WGS) entry which is preliminary data.</text>
</comment>
<organism evidence="1 2">
    <name type="scientific">Recurvomyces mirabilis</name>
    <dbReference type="NCBI Taxonomy" id="574656"/>
    <lineage>
        <taxon>Eukaryota</taxon>
        <taxon>Fungi</taxon>
        <taxon>Dikarya</taxon>
        <taxon>Ascomycota</taxon>
        <taxon>Pezizomycotina</taxon>
        <taxon>Dothideomycetes</taxon>
        <taxon>Dothideomycetidae</taxon>
        <taxon>Mycosphaerellales</taxon>
        <taxon>Teratosphaeriaceae</taxon>
        <taxon>Recurvomyces</taxon>
    </lineage>
</organism>